<reference evidence="7 8" key="1">
    <citation type="submission" date="2016-08" db="EMBL/GenBank/DDBJ databases">
        <title>A Parts List for Fungal Cellulosomes Revealed by Comparative Genomics.</title>
        <authorList>
            <consortium name="DOE Joint Genome Institute"/>
            <person name="Haitjema C.H."/>
            <person name="Gilmore S.P."/>
            <person name="Henske J.K."/>
            <person name="Solomon K.V."/>
            <person name="De Groot R."/>
            <person name="Kuo A."/>
            <person name="Mondo S.J."/>
            <person name="Salamov A.A."/>
            <person name="Labutti K."/>
            <person name="Zhao Z."/>
            <person name="Chiniquy J."/>
            <person name="Barry K."/>
            <person name="Brewer H.M."/>
            <person name="Purvine S.O."/>
            <person name="Wright A.T."/>
            <person name="Boxma B."/>
            <person name="Van Alen T."/>
            <person name="Hackstein J.H."/>
            <person name="Baker S.E."/>
            <person name="Grigoriev I.V."/>
            <person name="O'Malley M.A."/>
        </authorList>
    </citation>
    <scope>NUCLEOTIDE SEQUENCE [LARGE SCALE GENOMIC DNA]</scope>
    <source>
        <strain evidence="7 8">G1</strain>
    </source>
</reference>
<comment type="caution">
    <text evidence="7">The sequence shown here is derived from an EMBL/GenBank/DDBJ whole genome shotgun (WGS) entry which is preliminary data.</text>
</comment>
<name>A0A1Y2BC20_9FUNG</name>
<feature type="transmembrane region" description="Helical" evidence="6">
    <location>
        <begin position="480"/>
        <end position="498"/>
    </location>
</feature>
<evidence type="ECO:0000313" key="7">
    <source>
        <dbReference type="EMBL" id="ORY32378.1"/>
    </source>
</evidence>
<protein>
    <recommendedName>
        <fullName evidence="9">C-type lectin domain-containing protein</fullName>
    </recommendedName>
</protein>
<evidence type="ECO:0000256" key="1">
    <source>
        <dbReference type="ARBA" id="ARBA00004370"/>
    </source>
</evidence>
<keyword evidence="8" id="KW-1185">Reference proteome</keyword>
<keyword evidence="3 6" id="KW-1133">Transmembrane helix</keyword>
<feature type="region of interest" description="Disordered" evidence="5">
    <location>
        <begin position="93"/>
        <end position="125"/>
    </location>
</feature>
<dbReference type="Proteomes" id="UP000193920">
    <property type="component" value="Unassembled WGS sequence"/>
</dbReference>
<evidence type="ECO:0000256" key="4">
    <source>
        <dbReference type="ARBA" id="ARBA00023136"/>
    </source>
</evidence>
<evidence type="ECO:0000256" key="6">
    <source>
        <dbReference type="SAM" id="Phobius"/>
    </source>
</evidence>
<evidence type="ECO:0000313" key="8">
    <source>
        <dbReference type="Proteomes" id="UP000193920"/>
    </source>
</evidence>
<dbReference type="InterPro" id="IPR051008">
    <property type="entry name" value="Telomere_Capping_Maintenance"/>
</dbReference>
<keyword evidence="4 6" id="KW-0472">Membrane</keyword>
<dbReference type="STRING" id="1754190.A0A1Y2BC20"/>
<organism evidence="7 8">
    <name type="scientific">Neocallimastix californiae</name>
    <dbReference type="NCBI Taxonomy" id="1754190"/>
    <lineage>
        <taxon>Eukaryota</taxon>
        <taxon>Fungi</taxon>
        <taxon>Fungi incertae sedis</taxon>
        <taxon>Chytridiomycota</taxon>
        <taxon>Chytridiomycota incertae sedis</taxon>
        <taxon>Neocallimastigomycetes</taxon>
        <taxon>Neocallimastigales</taxon>
        <taxon>Neocallimastigaceae</taxon>
        <taxon>Neocallimastix</taxon>
    </lineage>
</organism>
<evidence type="ECO:0000256" key="3">
    <source>
        <dbReference type="ARBA" id="ARBA00022989"/>
    </source>
</evidence>
<accession>A0A1Y2BC20</accession>
<dbReference type="PANTHER" id="PTHR35518">
    <property type="entry name" value="MAINTENANCE OF TELOMOERE CAPPING"/>
    <property type="match status" value="1"/>
</dbReference>
<dbReference type="EMBL" id="MCOG01000164">
    <property type="protein sequence ID" value="ORY32378.1"/>
    <property type="molecule type" value="Genomic_DNA"/>
</dbReference>
<sequence>MDDSLQDNINYIFDYQTKLSYNLPLNTVALFELDLSNSLLNNSSIQAINNVQDVLTKGFRKLYVNITWDNQENNWILCQTNIDYGKNKSIPNTNSYSNNNNNNNNNNSSDKENTNSIINNSNNNNNNNNNKYTIVNLIKSIRKWIDNSNDCSVIIVIFKINSFESIDREQSISCINGYSEKLEILKRDIMSEVKDIIYTVSMMKEGIYHEKKYQEKVHRGISYTNGNWTSFKKLCSMNKKMLIGLESNNFLCKDYKDNILFTNNDLIKKLISYQDLKNILSSTYDQDIDINKNLSVVFTPEDTINIKKEVMDLINNYNMNIHMKTFDLNSIQSLKSSLLWSWDINTDFIDNSSNSCIAVSKTTGRWIYHSCEDNFPIACKNRNDPLNWLVTLDKCDDGYILSLPHSFQENHMLWQTLQNKTLSSYDYFFLSKIPIDSNNDIISEKRELLNLTTTHNEKYVTIPTTLNYSELIEEIYKTSFSPGLMVLMIILFLIARSIRKQYVIFKKRRRRQDIKKRLKVAEIHTVPI</sequence>
<evidence type="ECO:0000256" key="5">
    <source>
        <dbReference type="SAM" id="MobiDB-lite"/>
    </source>
</evidence>
<keyword evidence="2 6" id="KW-0812">Transmembrane</keyword>
<evidence type="ECO:0000256" key="2">
    <source>
        <dbReference type="ARBA" id="ARBA00022692"/>
    </source>
</evidence>
<proteinExistence type="predicted"/>
<comment type="subcellular location">
    <subcellularLocation>
        <location evidence="1">Membrane</location>
    </subcellularLocation>
</comment>
<dbReference type="PANTHER" id="PTHR35518:SF2">
    <property type="entry name" value="MAINTENANCE OF TELOMERE CAPPING PROTEIN 6"/>
    <property type="match status" value="1"/>
</dbReference>
<evidence type="ECO:0008006" key="9">
    <source>
        <dbReference type="Google" id="ProtNLM"/>
    </source>
</evidence>
<dbReference type="GO" id="GO:0016020">
    <property type="term" value="C:membrane"/>
    <property type="evidence" value="ECO:0007669"/>
    <property type="project" value="UniProtKB-SubCell"/>
</dbReference>
<dbReference type="AlphaFoldDB" id="A0A1Y2BC20"/>
<gene>
    <name evidence="7" type="ORF">LY90DRAFT_705232</name>
</gene>
<dbReference type="OrthoDB" id="2149821at2759"/>